<comment type="caution">
    <text evidence="2">The sequence shown here is derived from an EMBL/GenBank/DDBJ whole genome shotgun (WGS) entry which is preliminary data.</text>
</comment>
<gene>
    <name evidence="2" type="ORF">C7S16_2969</name>
</gene>
<dbReference type="EMBL" id="QXCT01000002">
    <property type="protein sequence ID" value="MDW9256606.1"/>
    <property type="molecule type" value="Genomic_DNA"/>
</dbReference>
<dbReference type="AlphaFoldDB" id="A0AAW9D2R5"/>
<protein>
    <submittedName>
        <fullName evidence="2">Uncharacterized protein</fullName>
    </submittedName>
</protein>
<reference evidence="2" key="1">
    <citation type="submission" date="2018-08" db="EMBL/GenBank/DDBJ databases">
        <title>Identification of Burkholderia cepacia strains that express a Burkholderia pseudomallei-like capsular polysaccharide.</title>
        <authorList>
            <person name="Burtnick M.N."/>
            <person name="Vongsouvath M."/>
            <person name="Newton P."/>
            <person name="Wuthiekanun V."/>
            <person name="Limmathurotsakul D."/>
            <person name="Brett P.J."/>
            <person name="Chantratita N."/>
            <person name="Dance D.A."/>
        </authorList>
    </citation>
    <scope>NUCLEOTIDE SEQUENCE</scope>
    <source>
        <strain evidence="2">SBXCC001</strain>
    </source>
</reference>
<feature type="compositionally biased region" description="Basic and acidic residues" evidence="1">
    <location>
        <begin position="1"/>
        <end position="14"/>
    </location>
</feature>
<accession>A0AAW9D2R5</accession>
<organism evidence="2 3">
    <name type="scientific">Burkholderia thailandensis</name>
    <dbReference type="NCBI Taxonomy" id="57975"/>
    <lineage>
        <taxon>Bacteria</taxon>
        <taxon>Pseudomonadati</taxon>
        <taxon>Pseudomonadota</taxon>
        <taxon>Betaproteobacteria</taxon>
        <taxon>Burkholderiales</taxon>
        <taxon>Burkholderiaceae</taxon>
        <taxon>Burkholderia</taxon>
        <taxon>pseudomallei group</taxon>
    </lineage>
</organism>
<proteinExistence type="predicted"/>
<name>A0AAW9D2R5_BURTH</name>
<sequence>MASFRDNTDIPERVRRNRQNNKRENEDPAARRGPPGFVFSKPRRPRRIDDRTGSAVAHSRAPARRERLQACGGHTLARCRGMRLIPLAVFN</sequence>
<evidence type="ECO:0000256" key="1">
    <source>
        <dbReference type="SAM" id="MobiDB-lite"/>
    </source>
</evidence>
<feature type="region of interest" description="Disordered" evidence="1">
    <location>
        <begin position="1"/>
        <end position="61"/>
    </location>
</feature>
<feature type="compositionally biased region" description="Basic and acidic residues" evidence="1">
    <location>
        <begin position="21"/>
        <end position="30"/>
    </location>
</feature>
<dbReference type="Proteomes" id="UP001272137">
    <property type="component" value="Unassembled WGS sequence"/>
</dbReference>
<evidence type="ECO:0000313" key="2">
    <source>
        <dbReference type="EMBL" id="MDW9256606.1"/>
    </source>
</evidence>
<evidence type="ECO:0000313" key="3">
    <source>
        <dbReference type="Proteomes" id="UP001272137"/>
    </source>
</evidence>